<keyword evidence="3" id="KW-1185">Reference proteome</keyword>
<dbReference type="PANTHER" id="PTHR30383:SF5">
    <property type="entry name" value="SGNH HYDROLASE-TYPE ESTERASE DOMAIN-CONTAINING PROTEIN"/>
    <property type="match status" value="1"/>
</dbReference>
<proteinExistence type="predicted"/>
<dbReference type="CDD" id="cd00229">
    <property type="entry name" value="SGNH_hydrolase"/>
    <property type="match status" value="1"/>
</dbReference>
<dbReference type="AlphaFoldDB" id="A0A414NGQ6"/>
<dbReference type="InterPro" id="IPR051532">
    <property type="entry name" value="Ester_Hydrolysis_Enzymes"/>
</dbReference>
<dbReference type="InParanoid" id="A0A414NGQ6"/>
<dbReference type="Proteomes" id="UP000283983">
    <property type="component" value="Unassembled WGS sequence"/>
</dbReference>
<keyword evidence="2" id="KW-0378">Hydrolase</keyword>
<comment type="caution">
    <text evidence="2">The sequence shown here is derived from an EMBL/GenBank/DDBJ whole genome shotgun (WGS) entry which is preliminary data.</text>
</comment>
<dbReference type="InterPro" id="IPR036514">
    <property type="entry name" value="SGNH_hydro_sf"/>
</dbReference>
<evidence type="ECO:0000313" key="3">
    <source>
        <dbReference type="Proteomes" id="UP000283983"/>
    </source>
</evidence>
<dbReference type="Pfam" id="PF16255">
    <property type="entry name" value="Lipase_GDSL_lke"/>
    <property type="match status" value="1"/>
</dbReference>
<dbReference type="EMBL" id="QSLJ01000001">
    <property type="protein sequence ID" value="RHF38942.1"/>
    <property type="molecule type" value="Genomic_DNA"/>
</dbReference>
<sequence>MSGLADRNAANVPERLEGETAAVLLCGRELLAAKSGRTLQKDMRERTTMSPDHMSTEESDVSKTAECAEAASSAKEVGSVNCANEAGGNTPRSISGRLKGRGFSVLGDSISTLMGWVPEGWRVHYEGEVHVDGVERPQDTWWGRVIDHFDGHLIANSSFSGSVVEGYGFPAGNSEKRIASLLGARGECPDVVLVYMGINDYGWGGGRNQVMGGSLSASARPEDLAGERSVEWVVGPDALDRFDAAYRDVLAAIRRLAPSSEIWCLTLCPATSPSEAERCYKYQIRGIELDAYNRAIVRAAREAGAHVADVRAYGIQYDAVDGCHPSALGMRQIADMVIARMEGSSEMPASIGDAPRAVRTCGRSHCHGCPMDESTDSRWAIACRGPKDGR</sequence>
<dbReference type="GO" id="GO:0004622">
    <property type="term" value="F:phosphatidylcholine lysophospholipase activity"/>
    <property type="evidence" value="ECO:0007669"/>
    <property type="project" value="TreeGrafter"/>
</dbReference>
<evidence type="ECO:0000256" key="1">
    <source>
        <dbReference type="SAM" id="MobiDB-lite"/>
    </source>
</evidence>
<dbReference type="InterPro" id="IPR032588">
    <property type="entry name" value="Lipase_GDSL_lke"/>
</dbReference>
<dbReference type="PANTHER" id="PTHR30383">
    <property type="entry name" value="THIOESTERASE 1/PROTEASE 1/LYSOPHOSPHOLIPASE L1"/>
    <property type="match status" value="1"/>
</dbReference>
<dbReference type="Gene3D" id="3.40.50.1110">
    <property type="entry name" value="SGNH hydrolase"/>
    <property type="match status" value="1"/>
</dbReference>
<gene>
    <name evidence="2" type="ORF">DW682_04510</name>
</gene>
<dbReference type="SUPFAM" id="SSF52266">
    <property type="entry name" value="SGNH hydrolase"/>
    <property type="match status" value="1"/>
</dbReference>
<protein>
    <submittedName>
        <fullName evidence="2">SGNH/GDSL hydrolase family protein</fullName>
    </submittedName>
</protein>
<evidence type="ECO:0000313" key="2">
    <source>
        <dbReference type="EMBL" id="RHF38942.1"/>
    </source>
</evidence>
<accession>A0A414NGQ6</accession>
<feature type="region of interest" description="Disordered" evidence="1">
    <location>
        <begin position="38"/>
        <end position="62"/>
    </location>
</feature>
<organism evidence="2 3">
    <name type="scientific">Collinsella intestinalis</name>
    <dbReference type="NCBI Taxonomy" id="147207"/>
    <lineage>
        <taxon>Bacteria</taxon>
        <taxon>Bacillati</taxon>
        <taxon>Actinomycetota</taxon>
        <taxon>Coriobacteriia</taxon>
        <taxon>Coriobacteriales</taxon>
        <taxon>Coriobacteriaceae</taxon>
        <taxon>Collinsella</taxon>
    </lineage>
</organism>
<name>A0A414NGQ6_9ACTN</name>
<reference evidence="2 3" key="1">
    <citation type="submission" date="2018-08" db="EMBL/GenBank/DDBJ databases">
        <title>A genome reference for cultivated species of the human gut microbiota.</title>
        <authorList>
            <person name="Zou Y."/>
            <person name="Xue W."/>
            <person name="Luo G."/>
        </authorList>
    </citation>
    <scope>NUCLEOTIDE SEQUENCE [LARGE SCALE GENOMIC DNA]</scope>
    <source>
        <strain evidence="2 3">AM25-33</strain>
    </source>
</reference>